<dbReference type="OrthoDB" id="3261578at2759"/>
<keyword evidence="2" id="KW-1185">Reference proteome</keyword>
<name>A0A2H3DB05_ARMGA</name>
<dbReference type="AlphaFoldDB" id="A0A2H3DB05"/>
<dbReference type="EMBL" id="KZ293658">
    <property type="protein sequence ID" value="PBK92409.1"/>
    <property type="molecule type" value="Genomic_DNA"/>
</dbReference>
<evidence type="ECO:0000313" key="1">
    <source>
        <dbReference type="EMBL" id="PBK92409.1"/>
    </source>
</evidence>
<dbReference type="Proteomes" id="UP000217790">
    <property type="component" value="Unassembled WGS sequence"/>
</dbReference>
<reference evidence="2" key="1">
    <citation type="journal article" date="2017" name="Nat. Ecol. Evol.">
        <title>Genome expansion and lineage-specific genetic innovations in the forest pathogenic fungi Armillaria.</title>
        <authorList>
            <person name="Sipos G."/>
            <person name="Prasanna A.N."/>
            <person name="Walter M.C."/>
            <person name="O'Connor E."/>
            <person name="Balint B."/>
            <person name="Krizsan K."/>
            <person name="Kiss B."/>
            <person name="Hess J."/>
            <person name="Varga T."/>
            <person name="Slot J."/>
            <person name="Riley R."/>
            <person name="Boka B."/>
            <person name="Rigling D."/>
            <person name="Barry K."/>
            <person name="Lee J."/>
            <person name="Mihaltcheva S."/>
            <person name="LaButti K."/>
            <person name="Lipzen A."/>
            <person name="Waldron R."/>
            <person name="Moloney N.M."/>
            <person name="Sperisen C."/>
            <person name="Kredics L."/>
            <person name="Vagvoelgyi C."/>
            <person name="Patrignani A."/>
            <person name="Fitzpatrick D."/>
            <person name="Nagy I."/>
            <person name="Doyle S."/>
            <person name="Anderson J.B."/>
            <person name="Grigoriev I.V."/>
            <person name="Gueldener U."/>
            <person name="Muensterkoetter M."/>
            <person name="Nagy L.G."/>
        </authorList>
    </citation>
    <scope>NUCLEOTIDE SEQUENCE [LARGE SCALE GENOMIC DNA]</scope>
    <source>
        <strain evidence="2">Ar21-2</strain>
    </source>
</reference>
<accession>A0A2H3DB05</accession>
<sequence length="294" mass="33266">MHMRCKASSSSWNFLDTIKILWSKDTGYLDIQIASPRSDGKLAGTHEWYFSIPISREVIVAPGTSPYLTSEDIGPLRLPPPFHEMDVPANIQHTLVASNNRPERLRGNARINDFWLCTNDTSGASDNLSPPPGPEVDPEGWQQLPPALLKRTLFTDQELEVQCTCFALNSTFPNLYATLEGRWKPDLPSYSSVELQDRGNYHWWRNAIQTFRPSVETCRRLEGEIKLWEGLKPTSDFGNFKVQYNAVVLSTVTIGTVYAPGSRLIFYAAHPGFRRLLVASLFDFLRSFNQSVEP</sequence>
<evidence type="ECO:0000313" key="2">
    <source>
        <dbReference type="Proteomes" id="UP000217790"/>
    </source>
</evidence>
<proteinExistence type="predicted"/>
<protein>
    <submittedName>
        <fullName evidence="1">Uncharacterized protein</fullName>
    </submittedName>
</protein>
<dbReference type="InParanoid" id="A0A2H3DB05"/>
<gene>
    <name evidence="1" type="ORF">ARMGADRAFT_1103530</name>
</gene>
<organism evidence="1 2">
    <name type="scientific">Armillaria gallica</name>
    <name type="common">Bulbous honey fungus</name>
    <name type="synonym">Armillaria bulbosa</name>
    <dbReference type="NCBI Taxonomy" id="47427"/>
    <lineage>
        <taxon>Eukaryota</taxon>
        <taxon>Fungi</taxon>
        <taxon>Dikarya</taxon>
        <taxon>Basidiomycota</taxon>
        <taxon>Agaricomycotina</taxon>
        <taxon>Agaricomycetes</taxon>
        <taxon>Agaricomycetidae</taxon>
        <taxon>Agaricales</taxon>
        <taxon>Marasmiineae</taxon>
        <taxon>Physalacriaceae</taxon>
        <taxon>Armillaria</taxon>
    </lineage>
</organism>